<dbReference type="eggNOG" id="COG2365">
    <property type="taxonomic scope" value="Bacteria"/>
</dbReference>
<dbReference type="AlphaFoldDB" id="B4CZ19"/>
<sequence length="301" mass="32465" precursor="true">MFPRFVAFLLIAGVAVSACAADPGQPVETQALHNVFKLDTELYSGNAPEDDAGFRELAKLGIKTIVTVDGTKPNVALAHRYGMRYVHLPFGYDGLPQKRGVELAKAVQVAEAEGPVYLHCHHGKHRAPTAAAVVCEALDGWSKEKAIDFLHQAGTAPDYAGLYRDVKAFRPPAAAELAGMRADFPEIAKTPPMVDTMVAIDQHCDALKAAQKAGWSQVPGHPGEAPAQTAVLMWELFRELARDPETKQRGEDYLAKLAEGEKAADALRTVLADATQDGPTRDAAFQHVTEACAVCHKAHRN</sequence>
<evidence type="ECO:0000313" key="3">
    <source>
        <dbReference type="Proteomes" id="UP000005824"/>
    </source>
</evidence>
<feature type="chain" id="PRO_5002802511" evidence="1">
    <location>
        <begin position="21"/>
        <end position="301"/>
    </location>
</feature>
<dbReference type="PROSITE" id="PS51257">
    <property type="entry name" value="PROKAR_LIPOPROTEIN"/>
    <property type="match status" value="1"/>
</dbReference>
<keyword evidence="1" id="KW-0732">Signal</keyword>
<dbReference type="GO" id="GO:0022900">
    <property type="term" value="P:electron transport chain"/>
    <property type="evidence" value="ECO:0007669"/>
    <property type="project" value="InterPro"/>
</dbReference>
<dbReference type="RefSeq" id="WP_006979232.1">
    <property type="nucleotide sequence ID" value="NZ_ABVL01000004.1"/>
</dbReference>
<comment type="caution">
    <text evidence="2">The sequence shown here is derived from an EMBL/GenBank/DDBJ whole genome shotgun (WGS) entry which is preliminary data.</text>
</comment>
<keyword evidence="3" id="KW-1185">Reference proteome</keyword>
<dbReference type="GO" id="GO:0020037">
    <property type="term" value="F:heme binding"/>
    <property type="evidence" value="ECO:0007669"/>
    <property type="project" value="InterPro"/>
</dbReference>
<feature type="signal peptide" evidence="1">
    <location>
        <begin position="1"/>
        <end position="20"/>
    </location>
</feature>
<evidence type="ECO:0000313" key="2">
    <source>
        <dbReference type="EMBL" id="EDY20710.1"/>
    </source>
</evidence>
<dbReference type="InterPro" id="IPR010980">
    <property type="entry name" value="Cyt_c/b562"/>
</dbReference>
<dbReference type="SUPFAM" id="SSF47175">
    <property type="entry name" value="Cytochromes"/>
    <property type="match status" value="1"/>
</dbReference>
<protein>
    <submittedName>
        <fullName evidence="2">Protein tyrosine/serine phosphatase</fullName>
    </submittedName>
</protein>
<evidence type="ECO:0000256" key="1">
    <source>
        <dbReference type="SAM" id="SignalP"/>
    </source>
</evidence>
<gene>
    <name evidence="2" type="ORF">CfE428DRAFT_1907</name>
</gene>
<dbReference type="Gene3D" id="3.90.190.10">
    <property type="entry name" value="Protein tyrosine phosphatase superfamily"/>
    <property type="match status" value="1"/>
</dbReference>
<dbReference type="InterPro" id="IPR029021">
    <property type="entry name" value="Prot-tyrosine_phosphatase-like"/>
</dbReference>
<dbReference type="Proteomes" id="UP000005824">
    <property type="component" value="Unassembled WGS sequence"/>
</dbReference>
<organism evidence="2 3">
    <name type="scientific">Chthoniobacter flavus Ellin428</name>
    <dbReference type="NCBI Taxonomy" id="497964"/>
    <lineage>
        <taxon>Bacteria</taxon>
        <taxon>Pseudomonadati</taxon>
        <taxon>Verrucomicrobiota</taxon>
        <taxon>Spartobacteria</taxon>
        <taxon>Chthoniobacterales</taxon>
        <taxon>Chthoniobacteraceae</taxon>
        <taxon>Chthoniobacter</taxon>
    </lineage>
</organism>
<dbReference type="Pfam" id="PF22785">
    <property type="entry name" value="Tc-R-P"/>
    <property type="match status" value="1"/>
</dbReference>
<dbReference type="SUPFAM" id="SSF52799">
    <property type="entry name" value="(Phosphotyrosine protein) phosphatases II"/>
    <property type="match status" value="1"/>
</dbReference>
<dbReference type="STRING" id="497964.CfE428DRAFT_1907"/>
<accession>B4CZ19</accession>
<reference evidence="2 3" key="1">
    <citation type="journal article" date="2011" name="J. Bacteriol.">
        <title>Genome sequence of Chthoniobacter flavus Ellin428, an aerobic heterotrophic soil bacterium.</title>
        <authorList>
            <person name="Kant R."/>
            <person name="van Passel M.W."/>
            <person name="Palva A."/>
            <person name="Lucas S."/>
            <person name="Lapidus A."/>
            <person name="Glavina Del Rio T."/>
            <person name="Dalin E."/>
            <person name="Tice H."/>
            <person name="Bruce D."/>
            <person name="Goodwin L."/>
            <person name="Pitluck S."/>
            <person name="Larimer F.W."/>
            <person name="Land M.L."/>
            <person name="Hauser L."/>
            <person name="Sangwan P."/>
            <person name="de Vos W.M."/>
            <person name="Janssen P.H."/>
            <person name="Smidt H."/>
        </authorList>
    </citation>
    <scope>NUCLEOTIDE SEQUENCE [LARGE SCALE GENOMIC DNA]</scope>
    <source>
        <strain evidence="2 3">Ellin428</strain>
    </source>
</reference>
<dbReference type="GO" id="GO:0005506">
    <property type="term" value="F:iron ion binding"/>
    <property type="evidence" value="ECO:0007669"/>
    <property type="project" value="InterPro"/>
</dbReference>
<proteinExistence type="predicted"/>
<name>B4CZ19_9BACT</name>
<dbReference type="InParanoid" id="B4CZ19"/>
<dbReference type="GO" id="GO:0009055">
    <property type="term" value="F:electron transfer activity"/>
    <property type="evidence" value="ECO:0007669"/>
    <property type="project" value="InterPro"/>
</dbReference>
<dbReference type="EMBL" id="ABVL01000004">
    <property type="protein sequence ID" value="EDY20710.1"/>
    <property type="molecule type" value="Genomic_DNA"/>
</dbReference>